<sequence>MNTPENDHKRLGMTMQALAWLVLMTLLVIFFTDLLQKQHNPNQSLDTRIATDGMREVVLTRNRAGHYVTDGMINGEPVVFMLDTGATGVAIPLDVAQRIGVQRGRPMQTQTANGIATSYTATLDSVSVGGIELNGVAAGIVPGLRTSEVLLGMSFLRHIEFTQRGNTLILRQYPN</sequence>
<evidence type="ECO:0000313" key="2">
    <source>
        <dbReference type="EMBL" id="GHD36118.1"/>
    </source>
</evidence>
<dbReference type="Proteomes" id="UP000644693">
    <property type="component" value="Unassembled WGS sequence"/>
</dbReference>
<evidence type="ECO:0000256" key="1">
    <source>
        <dbReference type="SAM" id="Phobius"/>
    </source>
</evidence>
<keyword evidence="3" id="KW-1185">Reference proteome</keyword>
<feature type="transmembrane region" description="Helical" evidence="1">
    <location>
        <begin position="17"/>
        <end position="35"/>
    </location>
</feature>
<reference evidence="2" key="2">
    <citation type="submission" date="2020-09" db="EMBL/GenBank/DDBJ databases">
        <authorList>
            <person name="Sun Q."/>
            <person name="Kim S."/>
        </authorList>
    </citation>
    <scope>NUCLEOTIDE SEQUENCE</scope>
    <source>
        <strain evidence="2">KCTC 23430</strain>
    </source>
</reference>
<comment type="caution">
    <text evidence="2">The sequence shown here is derived from an EMBL/GenBank/DDBJ whole genome shotgun (WGS) entry which is preliminary data.</text>
</comment>
<name>A0A918XKH8_9GAMM</name>
<dbReference type="SUPFAM" id="SSF50630">
    <property type="entry name" value="Acid proteases"/>
    <property type="match status" value="1"/>
</dbReference>
<dbReference type="InterPro" id="IPR034122">
    <property type="entry name" value="Retropepsin-like_bacterial"/>
</dbReference>
<dbReference type="Gene3D" id="2.40.70.10">
    <property type="entry name" value="Acid Proteases"/>
    <property type="match status" value="1"/>
</dbReference>
<dbReference type="EMBL" id="BMYM01000002">
    <property type="protein sequence ID" value="GHD36118.1"/>
    <property type="molecule type" value="Genomic_DNA"/>
</dbReference>
<dbReference type="InterPro" id="IPR011969">
    <property type="entry name" value="Clan_AA_Asp_peptidase_C"/>
</dbReference>
<reference evidence="2" key="1">
    <citation type="journal article" date="2014" name="Int. J. Syst. Evol. Microbiol.">
        <title>Complete genome sequence of Corynebacterium casei LMG S-19264T (=DSM 44701T), isolated from a smear-ripened cheese.</title>
        <authorList>
            <consortium name="US DOE Joint Genome Institute (JGI-PGF)"/>
            <person name="Walter F."/>
            <person name="Albersmeier A."/>
            <person name="Kalinowski J."/>
            <person name="Ruckert C."/>
        </authorList>
    </citation>
    <scope>NUCLEOTIDE SEQUENCE</scope>
    <source>
        <strain evidence="2">KCTC 23430</strain>
    </source>
</reference>
<keyword evidence="1" id="KW-0812">Transmembrane</keyword>
<protein>
    <recommendedName>
        <fullName evidence="4">TIGR02281 family clan AA aspartic protease</fullName>
    </recommendedName>
</protein>
<dbReference type="CDD" id="cd05483">
    <property type="entry name" value="retropepsin_like_bacteria"/>
    <property type="match status" value="1"/>
</dbReference>
<gene>
    <name evidence="2" type="ORF">GCM10007053_24130</name>
</gene>
<keyword evidence="1" id="KW-0472">Membrane</keyword>
<accession>A0A918XKH8</accession>
<dbReference type="Pfam" id="PF13975">
    <property type="entry name" value="gag-asp_proteas"/>
    <property type="match status" value="1"/>
</dbReference>
<proteinExistence type="predicted"/>
<dbReference type="NCBIfam" id="TIGR02281">
    <property type="entry name" value="clan_AA_DTGA"/>
    <property type="match status" value="1"/>
</dbReference>
<dbReference type="RefSeq" id="WP_189478037.1">
    <property type="nucleotide sequence ID" value="NZ_BMYM01000002.1"/>
</dbReference>
<evidence type="ECO:0000313" key="3">
    <source>
        <dbReference type="Proteomes" id="UP000644693"/>
    </source>
</evidence>
<dbReference type="AlphaFoldDB" id="A0A918XKH8"/>
<keyword evidence="1" id="KW-1133">Transmembrane helix</keyword>
<organism evidence="2 3">
    <name type="scientific">Parahalioglobus pacificus</name>
    <dbReference type="NCBI Taxonomy" id="930806"/>
    <lineage>
        <taxon>Bacteria</taxon>
        <taxon>Pseudomonadati</taxon>
        <taxon>Pseudomonadota</taxon>
        <taxon>Gammaproteobacteria</taxon>
        <taxon>Cellvibrionales</taxon>
        <taxon>Halieaceae</taxon>
        <taxon>Parahalioglobus</taxon>
    </lineage>
</organism>
<evidence type="ECO:0008006" key="4">
    <source>
        <dbReference type="Google" id="ProtNLM"/>
    </source>
</evidence>
<dbReference type="InterPro" id="IPR021109">
    <property type="entry name" value="Peptidase_aspartic_dom_sf"/>
</dbReference>